<evidence type="ECO:0000313" key="2">
    <source>
        <dbReference type="EMBL" id="CAB4877814.1"/>
    </source>
</evidence>
<feature type="region of interest" description="Disordered" evidence="1">
    <location>
        <begin position="175"/>
        <end position="211"/>
    </location>
</feature>
<dbReference type="AlphaFoldDB" id="A0A6J7EAE5"/>
<protein>
    <submittedName>
        <fullName evidence="2">Unannotated protein</fullName>
    </submittedName>
</protein>
<sequence>MAQQPDDGNQNGGGRRDGIDRAHQRHGQRRLCRRTPNRICCGPTVQATNDGNEHPRREHHRHRLRGDRRQSGDHPGGQHECCRCDQTGSATADTECLGEPDDSPEAGDEQQCPPDALGDPRWNRQQITAGEERSVREEVAVGLILHLAQRCGAVPLMRGAFEKSERVLRQVVLGIGDGEARDLQKREQECESGDSEEPNPTERLGRDQRST</sequence>
<feature type="compositionally biased region" description="Basic residues" evidence="1">
    <location>
        <begin position="57"/>
        <end position="66"/>
    </location>
</feature>
<feature type="compositionally biased region" description="Basic residues" evidence="1">
    <location>
        <begin position="23"/>
        <end position="36"/>
    </location>
</feature>
<feature type="compositionally biased region" description="Acidic residues" evidence="1">
    <location>
        <begin position="96"/>
        <end position="108"/>
    </location>
</feature>
<accession>A0A6J7EAE5</accession>
<feature type="compositionally biased region" description="Basic and acidic residues" evidence="1">
    <location>
        <begin position="178"/>
        <end position="189"/>
    </location>
</feature>
<feature type="region of interest" description="Disordered" evidence="1">
    <location>
        <begin position="1"/>
        <end position="79"/>
    </location>
</feature>
<reference evidence="2" key="1">
    <citation type="submission" date="2020-05" db="EMBL/GenBank/DDBJ databases">
        <authorList>
            <person name="Chiriac C."/>
            <person name="Salcher M."/>
            <person name="Ghai R."/>
            <person name="Kavagutti S V."/>
        </authorList>
    </citation>
    <scope>NUCLEOTIDE SEQUENCE</scope>
</reference>
<feature type="compositionally biased region" description="Basic and acidic residues" evidence="1">
    <location>
        <begin position="67"/>
        <end position="79"/>
    </location>
</feature>
<gene>
    <name evidence="2" type="ORF">UFOPK3472_00344</name>
</gene>
<proteinExistence type="predicted"/>
<feature type="region of interest" description="Disordered" evidence="1">
    <location>
        <begin position="92"/>
        <end position="121"/>
    </location>
</feature>
<name>A0A6J7EAE5_9ZZZZ</name>
<evidence type="ECO:0000256" key="1">
    <source>
        <dbReference type="SAM" id="MobiDB-lite"/>
    </source>
</evidence>
<organism evidence="2">
    <name type="scientific">freshwater metagenome</name>
    <dbReference type="NCBI Taxonomy" id="449393"/>
    <lineage>
        <taxon>unclassified sequences</taxon>
        <taxon>metagenomes</taxon>
        <taxon>ecological metagenomes</taxon>
    </lineage>
</organism>
<dbReference type="EMBL" id="CAFBLX010000012">
    <property type="protein sequence ID" value="CAB4877814.1"/>
    <property type="molecule type" value="Genomic_DNA"/>
</dbReference>
<feature type="compositionally biased region" description="Acidic residues" evidence="1">
    <location>
        <begin position="190"/>
        <end position="199"/>
    </location>
</feature>